<evidence type="ECO:0000313" key="2">
    <source>
        <dbReference type="Proteomes" id="UP000095746"/>
    </source>
</evidence>
<proteinExistence type="predicted"/>
<accession>A0A174AXI0</accession>
<evidence type="ECO:0000313" key="1">
    <source>
        <dbReference type="EMBL" id="CUN92186.1"/>
    </source>
</evidence>
<sequence>MILASEYPSALKVPISERAFSISRFMVLTIISTAHRKKSTGKMLSMGARLSRISSR</sequence>
<dbReference type="EMBL" id="CYZT01000026">
    <property type="protein sequence ID" value="CUN92186.1"/>
    <property type="molecule type" value="Genomic_DNA"/>
</dbReference>
<dbReference type="Proteomes" id="UP000095746">
    <property type="component" value="Unassembled WGS sequence"/>
</dbReference>
<organism evidence="1 2">
    <name type="scientific">Flavonifractor plautii</name>
    <name type="common">Fusobacterium plautii</name>
    <dbReference type="NCBI Taxonomy" id="292800"/>
    <lineage>
        <taxon>Bacteria</taxon>
        <taxon>Bacillati</taxon>
        <taxon>Bacillota</taxon>
        <taxon>Clostridia</taxon>
        <taxon>Eubacteriales</taxon>
        <taxon>Oscillospiraceae</taxon>
        <taxon>Flavonifractor</taxon>
    </lineage>
</organism>
<gene>
    <name evidence="1" type="ORF">ERS852411_00691</name>
</gene>
<protein>
    <submittedName>
        <fullName evidence="1">Uncharacterized protein</fullName>
    </submittedName>
</protein>
<reference evidence="1 2" key="1">
    <citation type="submission" date="2015-09" db="EMBL/GenBank/DDBJ databases">
        <authorList>
            <consortium name="Pathogen Informatics"/>
        </authorList>
    </citation>
    <scope>NUCLEOTIDE SEQUENCE [LARGE SCALE GENOMIC DNA]</scope>
    <source>
        <strain evidence="1 2">2789STDY5608854</strain>
    </source>
</reference>
<name>A0A174AXI0_FLAPL</name>
<dbReference type="AlphaFoldDB" id="A0A174AXI0"/>